<evidence type="ECO:0000256" key="5">
    <source>
        <dbReference type="ARBA" id="ARBA00023315"/>
    </source>
</evidence>
<evidence type="ECO:0000256" key="6">
    <source>
        <dbReference type="PIRSR" id="PIRSR600101-2"/>
    </source>
</evidence>
<feature type="compositionally biased region" description="Polar residues" evidence="7">
    <location>
        <begin position="49"/>
        <end position="59"/>
    </location>
</feature>
<evidence type="ECO:0000256" key="4">
    <source>
        <dbReference type="ARBA" id="ARBA00023180"/>
    </source>
</evidence>
<evidence type="ECO:0008006" key="11">
    <source>
        <dbReference type="Google" id="ProtNLM"/>
    </source>
</evidence>
<keyword evidence="8" id="KW-0472">Membrane</keyword>
<sequence>MESIEQPFDSLAHIASDFTDTNDKTGLIETNTRTKQFANGDSPRAESSPLHQGKSTNSLLHGPQNKGLRIIIISSIVFAVAVTVALILTIYLEPKQVHGHAAVATEDARCSEVGLQVLQDGGNAVDAAVAAAFCLGVVNPAHSGIGGGGVALVDDHKFKKAEGYNFMETIPVAGLGRNQQSAFIGVPGFVKGLAMIHSTYGKLLWKDLLQPAIDLAQFGFSVSDELARVFQTTDIEYFKKSKLGHIFLNGNVYKDVNETIVWHELAATLRKIQDSPDSFYSGDLLADFLLDVEADGSIVITDQDMKNYTVQQPEVLKTQFKELTVVGLPPPAGGTLVALMLNMIDKLDWKQNHGSDGLTYHQLIEVFKFAYAQKSLLSDPAFDQNVENVTTHLTSPEFAAELVKKINNNNTFDSESEYGQLFTPSTSVGMSHISVIDSSELMVSMTLSLSSHFGSKILLPRTGIWLNNALQDFNGFSEEVVPGRRSLSSMSPTVLYNNEHPCAHRLIIGASNGEKILTGIVQAVVNSVIFKMNMVDAIKAPRVHDQLVPNETLYESGIPGEVITNLAAKHHIMEPWIISESSCMVTGIEKTNDDILTYSDFRKFGKAAHY</sequence>
<dbReference type="PANTHER" id="PTHR11686:SF54">
    <property type="entry name" value="GLUTATHIONE HYDROLASE 7"/>
    <property type="match status" value="1"/>
</dbReference>
<feature type="region of interest" description="Disordered" evidence="7">
    <location>
        <begin position="31"/>
        <end position="59"/>
    </location>
</feature>
<organism evidence="9">
    <name type="scientific">Arion vulgaris</name>
    <dbReference type="NCBI Taxonomy" id="1028688"/>
    <lineage>
        <taxon>Eukaryota</taxon>
        <taxon>Metazoa</taxon>
        <taxon>Spiralia</taxon>
        <taxon>Lophotrochozoa</taxon>
        <taxon>Mollusca</taxon>
        <taxon>Gastropoda</taxon>
        <taxon>Heterobranchia</taxon>
        <taxon>Euthyneura</taxon>
        <taxon>Panpulmonata</taxon>
        <taxon>Eupulmonata</taxon>
        <taxon>Stylommatophora</taxon>
        <taxon>Helicina</taxon>
        <taxon>Arionoidea</taxon>
        <taxon>Arionidae</taxon>
        <taxon>Arion</taxon>
    </lineage>
</organism>
<dbReference type="PRINTS" id="PR01210">
    <property type="entry name" value="GGTRANSPTASE"/>
</dbReference>
<evidence type="ECO:0000256" key="3">
    <source>
        <dbReference type="ARBA" id="ARBA00022801"/>
    </source>
</evidence>
<proteinExistence type="predicted"/>
<dbReference type="SUPFAM" id="SSF56235">
    <property type="entry name" value="N-terminal nucleophile aminohydrolases (Ntn hydrolases)"/>
    <property type="match status" value="1"/>
</dbReference>
<evidence type="ECO:0000313" key="10">
    <source>
        <dbReference type="EMBL" id="CEK74925.1"/>
    </source>
</evidence>
<dbReference type="GO" id="GO:0006751">
    <property type="term" value="P:glutathione catabolic process"/>
    <property type="evidence" value="ECO:0007669"/>
    <property type="project" value="InterPro"/>
</dbReference>
<evidence type="ECO:0000256" key="7">
    <source>
        <dbReference type="SAM" id="MobiDB-lite"/>
    </source>
</evidence>
<dbReference type="InterPro" id="IPR043137">
    <property type="entry name" value="GGT_ssub_C"/>
</dbReference>
<dbReference type="Gene3D" id="1.10.246.130">
    <property type="match status" value="1"/>
</dbReference>
<keyword evidence="8" id="KW-1133">Transmembrane helix</keyword>
<keyword evidence="2" id="KW-0808">Transferase</keyword>
<keyword evidence="1" id="KW-0645">Protease</keyword>
<accession>A0A0B7A1Y2</accession>
<keyword evidence="5" id="KW-0012">Acyltransferase</keyword>
<dbReference type="InterPro" id="IPR043138">
    <property type="entry name" value="GGT_lsub"/>
</dbReference>
<dbReference type="FunFam" id="1.10.246.130:FF:000005">
    <property type="entry name" value="Gamma-glutamyltranspeptidase 1, putative"/>
    <property type="match status" value="1"/>
</dbReference>
<dbReference type="PANTHER" id="PTHR11686">
    <property type="entry name" value="GAMMA GLUTAMYL TRANSPEPTIDASE"/>
    <property type="match status" value="1"/>
</dbReference>
<evidence type="ECO:0000256" key="2">
    <source>
        <dbReference type="ARBA" id="ARBA00022679"/>
    </source>
</evidence>
<dbReference type="EMBL" id="HACG01028059">
    <property type="protein sequence ID" value="CEK74924.1"/>
    <property type="molecule type" value="Transcribed_RNA"/>
</dbReference>
<keyword evidence="3" id="KW-0378">Hydrolase</keyword>
<evidence type="ECO:0000313" key="9">
    <source>
        <dbReference type="EMBL" id="CEK74924.1"/>
    </source>
</evidence>
<dbReference type="GO" id="GO:0036374">
    <property type="term" value="F:glutathione hydrolase activity"/>
    <property type="evidence" value="ECO:0007669"/>
    <property type="project" value="InterPro"/>
</dbReference>
<name>A0A0B7A1Y2_9EUPU</name>
<gene>
    <name evidence="9" type="primary">ORF93161</name>
    <name evidence="10" type="synonym">ORF93166</name>
</gene>
<feature type="binding site" evidence="6">
    <location>
        <position position="513"/>
    </location>
    <ligand>
        <name>L-glutamate</name>
        <dbReference type="ChEBI" id="CHEBI:29985"/>
    </ligand>
</feature>
<evidence type="ECO:0000256" key="1">
    <source>
        <dbReference type="ARBA" id="ARBA00022670"/>
    </source>
</evidence>
<dbReference type="GO" id="GO:0016746">
    <property type="term" value="F:acyltransferase activity"/>
    <property type="evidence" value="ECO:0007669"/>
    <property type="project" value="UniProtKB-KW"/>
</dbReference>
<dbReference type="GO" id="GO:0006508">
    <property type="term" value="P:proteolysis"/>
    <property type="evidence" value="ECO:0007669"/>
    <property type="project" value="UniProtKB-KW"/>
</dbReference>
<dbReference type="EMBL" id="HACG01028060">
    <property type="protein sequence ID" value="CEK74925.1"/>
    <property type="molecule type" value="Transcribed_RNA"/>
</dbReference>
<protein>
    <recommendedName>
        <fullName evidence="11">Gamma-glutamyltransferase</fullName>
    </recommendedName>
</protein>
<reference evidence="9" key="1">
    <citation type="submission" date="2014-12" db="EMBL/GenBank/DDBJ databases">
        <title>Insight into the proteome of Arion vulgaris.</title>
        <authorList>
            <person name="Aradska J."/>
            <person name="Bulat T."/>
            <person name="Smidak R."/>
            <person name="Sarate P."/>
            <person name="Gangsoo J."/>
            <person name="Sialana F."/>
            <person name="Bilban M."/>
            <person name="Lubec G."/>
        </authorList>
    </citation>
    <scope>NUCLEOTIDE SEQUENCE</scope>
    <source>
        <tissue evidence="9">Skin</tissue>
    </source>
</reference>
<feature type="binding site" evidence="6">
    <location>
        <begin position="488"/>
        <end position="489"/>
    </location>
    <ligand>
        <name>L-glutamate</name>
        <dbReference type="ChEBI" id="CHEBI:29985"/>
    </ligand>
</feature>
<evidence type="ECO:0000256" key="8">
    <source>
        <dbReference type="SAM" id="Phobius"/>
    </source>
</evidence>
<dbReference type="AlphaFoldDB" id="A0A0B7A1Y2"/>
<feature type="binding site" evidence="6">
    <location>
        <position position="472"/>
    </location>
    <ligand>
        <name>L-glutamate</name>
        <dbReference type="ChEBI" id="CHEBI:29985"/>
    </ligand>
</feature>
<dbReference type="Pfam" id="PF01019">
    <property type="entry name" value="G_glu_transpept"/>
    <property type="match status" value="1"/>
</dbReference>
<keyword evidence="8" id="KW-0812">Transmembrane</keyword>
<feature type="transmembrane region" description="Helical" evidence="8">
    <location>
        <begin position="70"/>
        <end position="92"/>
    </location>
</feature>
<dbReference type="Gene3D" id="3.60.20.40">
    <property type="match status" value="1"/>
</dbReference>
<dbReference type="InterPro" id="IPR029055">
    <property type="entry name" value="Ntn_hydrolases_N"/>
</dbReference>
<dbReference type="InterPro" id="IPR000101">
    <property type="entry name" value="GGT_peptidase"/>
</dbReference>
<dbReference type="GO" id="GO:0005886">
    <property type="term" value="C:plasma membrane"/>
    <property type="evidence" value="ECO:0007669"/>
    <property type="project" value="TreeGrafter"/>
</dbReference>
<keyword evidence="4" id="KW-0325">Glycoprotein</keyword>